<dbReference type="OrthoDB" id="9785673at2"/>
<comment type="similarity">
    <text evidence="1">Belongs to the class IV-like SAM-binding methyltransferase superfamily. RNA methyltransferase TrmH family.</text>
</comment>
<sequence length="269" mass="30544">MEITSRDNDKIKYTKSLLKVKNRSKEGKFIIEGYRILTLALESNAEIEYVFINDEFEKKKEHREFINELESRDIRVYKTTDKNFKDMVDTENTQGILAVVPFEKKNIENDLKTEDKFIVVLDRIQDPGNMGTIIRTADAAGADAIITLKGCVDIYNPKVIRSTMGSIFSMKIISSERDEMISAMKENNINLVSSWLNTDNYYDEVDYGEKVALVIGNEANGIEDKIAENSDLLVKIPIYGSAESLNAAISSAVLMYEIKRSIIGKSRIR</sequence>
<dbReference type="InterPro" id="IPR051259">
    <property type="entry name" value="rRNA_Methyltransferase"/>
</dbReference>
<dbReference type="SUPFAM" id="SSF75217">
    <property type="entry name" value="alpha/beta knot"/>
    <property type="match status" value="1"/>
</dbReference>
<dbReference type="Pfam" id="PF22435">
    <property type="entry name" value="MRM3-like_sub_bind"/>
    <property type="match status" value="1"/>
</dbReference>
<accession>A0A544QW62</accession>
<comment type="caution">
    <text evidence="5">The sequence shown here is derived from an EMBL/GenBank/DDBJ whole genome shotgun (WGS) entry which is preliminary data.</text>
</comment>
<name>A0A544QW62_9FIRM</name>
<dbReference type="PANTHER" id="PTHR43191:SF2">
    <property type="entry name" value="RRNA METHYLTRANSFERASE 3, MITOCHONDRIAL"/>
    <property type="match status" value="1"/>
</dbReference>
<keyword evidence="6" id="KW-1185">Reference proteome</keyword>
<dbReference type="InterPro" id="IPR053888">
    <property type="entry name" value="MRM3-like_sub_bind"/>
</dbReference>
<dbReference type="Gene3D" id="3.40.1280.10">
    <property type="match status" value="1"/>
</dbReference>
<reference evidence="5 6" key="1">
    <citation type="submission" date="2019-02" db="EMBL/GenBank/DDBJ databases">
        <title>Peptostreptococcaceae bacterium ZHW00191 nov., a new bacterium isolated from the human gut.</title>
        <authorList>
            <person name="Zhou H.-W."/>
            <person name="Chen X.-J."/>
        </authorList>
    </citation>
    <scope>NUCLEOTIDE SEQUENCE [LARGE SCALE GENOMIC DNA]</scope>
    <source>
        <strain evidence="5 6">ZHW00191</strain>
    </source>
</reference>
<evidence type="ECO:0000259" key="4">
    <source>
        <dbReference type="SMART" id="SM00967"/>
    </source>
</evidence>
<dbReference type="GO" id="GO:0005737">
    <property type="term" value="C:cytoplasm"/>
    <property type="evidence" value="ECO:0007669"/>
    <property type="project" value="UniProtKB-ARBA"/>
</dbReference>
<dbReference type="SUPFAM" id="SSF55315">
    <property type="entry name" value="L30e-like"/>
    <property type="match status" value="1"/>
</dbReference>
<evidence type="ECO:0000256" key="2">
    <source>
        <dbReference type="ARBA" id="ARBA00022603"/>
    </source>
</evidence>
<dbReference type="PANTHER" id="PTHR43191">
    <property type="entry name" value="RRNA METHYLTRANSFERASE 3"/>
    <property type="match status" value="1"/>
</dbReference>
<dbReference type="GO" id="GO:0006396">
    <property type="term" value="P:RNA processing"/>
    <property type="evidence" value="ECO:0007669"/>
    <property type="project" value="InterPro"/>
</dbReference>
<keyword evidence="3 5" id="KW-0808">Transferase</keyword>
<dbReference type="SMART" id="SM00967">
    <property type="entry name" value="SpoU_sub_bind"/>
    <property type="match status" value="1"/>
</dbReference>
<dbReference type="Gene3D" id="3.30.1330.30">
    <property type="match status" value="1"/>
</dbReference>
<dbReference type="GO" id="GO:0008173">
    <property type="term" value="F:RNA methyltransferase activity"/>
    <property type="evidence" value="ECO:0007669"/>
    <property type="project" value="InterPro"/>
</dbReference>
<keyword evidence="2 5" id="KW-0489">Methyltransferase</keyword>
<dbReference type="InterPro" id="IPR029028">
    <property type="entry name" value="Alpha/beta_knot_MTases"/>
</dbReference>
<dbReference type="EMBL" id="SGJB01000006">
    <property type="protein sequence ID" value="TQQ84929.1"/>
    <property type="molecule type" value="Genomic_DNA"/>
</dbReference>
<evidence type="ECO:0000256" key="1">
    <source>
        <dbReference type="ARBA" id="ARBA00007228"/>
    </source>
</evidence>
<proteinExistence type="inferred from homology"/>
<dbReference type="InterPro" id="IPR029026">
    <property type="entry name" value="tRNA_m1G_MTases_N"/>
</dbReference>
<dbReference type="CDD" id="cd18095">
    <property type="entry name" value="SpoU-like_rRNA-MTase"/>
    <property type="match status" value="1"/>
</dbReference>
<dbReference type="Proteomes" id="UP000317863">
    <property type="component" value="Unassembled WGS sequence"/>
</dbReference>
<organism evidence="5 6">
    <name type="scientific">Peptacetobacter hominis</name>
    <dbReference type="NCBI Taxonomy" id="2743610"/>
    <lineage>
        <taxon>Bacteria</taxon>
        <taxon>Bacillati</taxon>
        <taxon>Bacillota</taxon>
        <taxon>Clostridia</taxon>
        <taxon>Peptostreptococcales</taxon>
        <taxon>Peptostreptococcaceae</taxon>
        <taxon>Peptacetobacter</taxon>
    </lineage>
</organism>
<dbReference type="InterPro" id="IPR013123">
    <property type="entry name" value="SpoU_subst-bd"/>
</dbReference>
<evidence type="ECO:0000313" key="5">
    <source>
        <dbReference type="EMBL" id="TQQ84929.1"/>
    </source>
</evidence>
<dbReference type="AlphaFoldDB" id="A0A544QW62"/>
<protein>
    <submittedName>
        <fullName evidence="5">RNA methyltransferase</fullName>
    </submittedName>
</protein>
<evidence type="ECO:0000313" key="6">
    <source>
        <dbReference type="Proteomes" id="UP000317863"/>
    </source>
</evidence>
<evidence type="ECO:0000256" key="3">
    <source>
        <dbReference type="ARBA" id="ARBA00022679"/>
    </source>
</evidence>
<feature type="domain" description="RNA 2-O ribose methyltransferase substrate binding" evidence="4">
    <location>
        <begin position="30"/>
        <end position="106"/>
    </location>
</feature>
<dbReference type="InterPro" id="IPR001537">
    <property type="entry name" value="SpoU_MeTrfase"/>
</dbReference>
<dbReference type="InterPro" id="IPR029064">
    <property type="entry name" value="Ribosomal_eL30-like_sf"/>
</dbReference>
<dbReference type="Pfam" id="PF00588">
    <property type="entry name" value="SpoU_methylase"/>
    <property type="match status" value="1"/>
</dbReference>
<dbReference type="GO" id="GO:0032259">
    <property type="term" value="P:methylation"/>
    <property type="evidence" value="ECO:0007669"/>
    <property type="project" value="UniProtKB-KW"/>
</dbReference>
<dbReference type="GO" id="GO:0003723">
    <property type="term" value="F:RNA binding"/>
    <property type="evidence" value="ECO:0007669"/>
    <property type="project" value="InterPro"/>
</dbReference>
<gene>
    <name evidence="5" type="ORF">EXD82_04225</name>
</gene>